<organism evidence="1 2">
    <name type="scientific">Flavobacterium oncorhynchi</name>
    <dbReference type="NCBI Taxonomy" id="728056"/>
    <lineage>
        <taxon>Bacteria</taxon>
        <taxon>Pseudomonadati</taxon>
        <taxon>Bacteroidota</taxon>
        <taxon>Flavobacteriia</taxon>
        <taxon>Flavobacteriales</taxon>
        <taxon>Flavobacteriaceae</taxon>
        <taxon>Flavobacterium</taxon>
    </lineage>
</organism>
<keyword evidence="2" id="KW-1185">Reference proteome</keyword>
<dbReference type="AlphaFoldDB" id="A0A226I518"/>
<dbReference type="Pfam" id="PF19765">
    <property type="entry name" value="DUF6252"/>
    <property type="match status" value="1"/>
</dbReference>
<accession>A0A226I518</accession>
<proteinExistence type="predicted"/>
<comment type="caution">
    <text evidence="1">The sequence shown here is derived from an EMBL/GenBank/DDBJ whole genome shotgun (WGS) entry which is preliminary data.</text>
</comment>
<gene>
    <name evidence="1" type="ORF">B0A75_07920</name>
</gene>
<reference evidence="1 2" key="1">
    <citation type="submission" date="2016-11" db="EMBL/GenBank/DDBJ databases">
        <title>Whole genomes of Flavobacteriaceae.</title>
        <authorList>
            <person name="Stine C."/>
            <person name="Li C."/>
            <person name="Tadesse D."/>
        </authorList>
    </citation>
    <scope>NUCLEOTIDE SEQUENCE [LARGE SCALE GENOMIC DNA]</scope>
    <source>
        <strain evidence="1 2">CCUG 59446</strain>
    </source>
</reference>
<evidence type="ECO:0000313" key="2">
    <source>
        <dbReference type="Proteomes" id="UP000198336"/>
    </source>
</evidence>
<name>A0A226I518_9FLAO</name>
<dbReference type="EMBL" id="MUHA01000007">
    <property type="protein sequence ID" value="OXB01475.1"/>
    <property type="molecule type" value="Genomic_DNA"/>
</dbReference>
<dbReference type="PROSITE" id="PS51257">
    <property type="entry name" value="PROKAR_LIPOPROTEIN"/>
    <property type="match status" value="1"/>
</dbReference>
<dbReference type="Proteomes" id="UP000198336">
    <property type="component" value="Unassembled WGS sequence"/>
</dbReference>
<dbReference type="InterPro" id="IPR046219">
    <property type="entry name" value="DUF6252"/>
</dbReference>
<protein>
    <submittedName>
        <fullName evidence="1">Uncharacterized protein</fullName>
    </submittedName>
</protein>
<evidence type="ECO:0000313" key="1">
    <source>
        <dbReference type="EMBL" id="OXB01475.1"/>
    </source>
</evidence>
<sequence>MKKYFYFLSLFFIVASCTEDVKFNNPAFQGLKENVFWRAQSYKAHLGENGSIVVEGSLGYEKVILQMASTAEQTFTLGNDELSKASYENKLSTELSAFSTGTDKGSGQIVVTDYDNVNHTISGTFKFTAENDDETNTEKPKINFKEGVFYKVPIEVSAIENKL</sequence>
<dbReference type="RefSeq" id="WP_089053746.1">
    <property type="nucleotide sequence ID" value="NZ_MUHA01000007.1"/>
</dbReference>